<proteinExistence type="predicted"/>
<dbReference type="Gene3D" id="3.40.50.150">
    <property type="entry name" value="Vaccinia Virus protein VP39"/>
    <property type="match status" value="1"/>
</dbReference>
<dbReference type="EMBL" id="OC855688">
    <property type="protein sequence ID" value="CAD7622465.1"/>
    <property type="molecule type" value="Genomic_DNA"/>
</dbReference>
<accession>A0A7R9KG37</accession>
<evidence type="ECO:0000313" key="2">
    <source>
        <dbReference type="Proteomes" id="UP000759131"/>
    </source>
</evidence>
<dbReference type="PANTHER" id="PTHR23290">
    <property type="entry name" value="RRNA N6-ADENOSINE-METHYLTRANSFERASE METTL5"/>
    <property type="match status" value="1"/>
</dbReference>
<dbReference type="PROSITE" id="PS00092">
    <property type="entry name" value="N6_MTASE"/>
    <property type="match status" value="1"/>
</dbReference>
<gene>
    <name evidence="1" type="ORF">OSB1V03_LOCUS2928</name>
</gene>
<sequence length="220" mass="24783">MKLKALEALMSSVDEFADPKVSHEQYATSVHISSRMLFTIDTTFDDLRDKSVADLGCGSGRLAIGAALVGAKYVLAIDCDFDAVSQMVANLADFDDDIGSRVDTVCADITDEEFWRPFHNRFDTCLLNPPFGTKSNKGIDMIFLKRALELSTNSVYSLHKTSTRQHILRKASEWSVNVEVLAQLRFDLPKVYKFHKHSSVDIEVDFYRFQHKPTTKPLAL</sequence>
<dbReference type="InterPro" id="IPR051720">
    <property type="entry name" value="rRNA_MeTrfase/Polyamine_Synth"/>
</dbReference>
<name>A0A7R9KG37_9ACAR</name>
<dbReference type="InterPro" id="IPR002052">
    <property type="entry name" value="DNA_methylase_N6_adenine_CS"/>
</dbReference>
<organism evidence="1">
    <name type="scientific">Medioppia subpectinata</name>
    <dbReference type="NCBI Taxonomy" id="1979941"/>
    <lineage>
        <taxon>Eukaryota</taxon>
        <taxon>Metazoa</taxon>
        <taxon>Ecdysozoa</taxon>
        <taxon>Arthropoda</taxon>
        <taxon>Chelicerata</taxon>
        <taxon>Arachnida</taxon>
        <taxon>Acari</taxon>
        <taxon>Acariformes</taxon>
        <taxon>Sarcoptiformes</taxon>
        <taxon>Oribatida</taxon>
        <taxon>Brachypylina</taxon>
        <taxon>Oppioidea</taxon>
        <taxon>Oppiidae</taxon>
        <taxon>Medioppia</taxon>
    </lineage>
</organism>
<protein>
    <submittedName>
        <fullName evidence="1">Uncharacterized protein</fullName>
    </submittedName>
</protein>
<evidence type="ECO:0000313" key="1">
    <source>
        <dbReference type="EMBL" id="CAD7622465.1"/>
    </source>
</evidence>
<dbReference type="GO" id="GO:0008988">
    <property type="term" value="F:rRNA (adenine-N6-)-methyltransferase activity"/>
    <property type="evidence" value="ECO:0007669"/>
    <property type="project" value="TreeGrafter"/>
</dbReference>
<dbReference type="Proteomes" id="UP000759131">
    <property type="component" value="Unassembled WGS sequence"/>
</dbReference>
<dbReference type="CDD" id="cd02440">
    <property type="entry name" value="AdoMet_MTases"/>
    <property type="match status" value="1"/>
</dbReference>
<dbReference type="EMBL" id="CAJPIZ010001113">
    <property type="protein sequence ID" value="CAG2102895.1"/>
    <property type="molecule type" value="Genomic_DNA"/>
</dbReference>
<dbReference type="OrthoDB" id="419617at2759"/>
<dbReference type="PANTHER" id="PTHR23290:SF0">
    <property type="entry name" value="RRNA N6-ADENOSINE-METHYLTRANSFERASE METTL5"/>
    <property type="match status" value="1"/>
</dbReference>
<keyword evidence="2" id="KW-1185">Reference proteome</keyword>
<dbReference type="Pfam" id="PF06325">
    <property type="entry name" value="PrmA"/>
    <property type="match status" value="1"/>
</dbReference>
<dbReference type="GO" id="GO:0003676">
    <property type="term" value="F:nucleic acid binding"/>
    <property type="evidence" value="ECO:0007669"/>
    <property type="project" value="InterPro"/>
</dbReference>
<reference evidence="1" key="1">
    <citation type="submission" date="2020-11" db="EMBL/GenBank/DDBJ databases">
        <authorList>
            <person name="Tran Van P."/>
        </authorList>
    </citation>
    <scope>NUCLEOTIDE SEQUENCE</scope>
</reference>
<dbReference type="SUPFAM" id="SSF53335">
    <property type="entry name" value="S-adenosyl-L-methionine-dependent methyltransferases"/>
    <property type="match status" value="1"/>
</dbReference>
<dbReference type="InterPro" id="IPR029063">
    <property type="entry name" value="SAM-dependent_MTases_sf"/>
</dbReference>
<dbReference type="AlphaFoldDB" id="A0A7R9KG37"/>